<dbReference type="KEGG" id="pkz:C5L36_0C10630"/>
<reference evidence="2 3" key="1">
    <citation type="submission" date="2017-05" db="EMBL/GenBank/DDBJ databases">
        <title>The Genome Sequence of Candida krusei Ckrusei653.</title>
        <authorList>
            <person name="Cuomo C."/>
            <person name="Forche A."/>
            <person name="Young S."/>
            <person name="Abouelleil A."/>
            <person name="Cao P."/>
            <person name="Chapman S."/>
            <person name="Cusick C."/>
            <person name="Shea T."/>
            <person name="Nusbaum C."/>
            <person name="Birren B."/>
        </authorList>
    </citation>
    <scope>NUCLEOTIDE SEQUENCE [LARGE SCALE GENOMIC DNA]</scope>
    <source>
        <strain evidence="2 3">Ckrusei653</strain>
    </source>
</reference>
<evidence type="ECO:0000313" key="1">
    <source>
        <dbReference type="EMBL" id="AWU77158.1"/>
    </source>
</evidence>
<sequence length="136" mass="15575">MITRNILLRTARSQWLINRSSFRLFSSSPANRAEESPEAARAKRLQEFLVQIRSNEKICNQLRTVQITIAGKMELTNGEPPSLMQQLQLLRDQEVRAEMLKLSEIMKEEKINLKAEDVSFLMQALKAQMDGEGGKN</sequence>
<evidence type="ECO:0000313" key="4">
    <source>
        <dbReference type="Proteomes" id="UP000249293"/>
    </source>
</evidence>
<keyword evidence="4" id="KW-1185">Reference proteome</keyword>
<dbReference type="OrthoDB" id="3997200at2759"/>
<dbReference type="VEuPathDB" id="FungiDB:C5L36_0C10630"/>
<dbReference type="EMBL" id="CP028775">
    <property type="protein sequence ID" value="AWU77158.1"/>
    <property type="molecule type" value="Genomic_DNA"/>
</dbReference>
<reference evidence="1 4" key="2">
    <citation type="submission" date="2018-06" db="EMBL/GenBank/DDBJ databases">
        <title>Population genomics shows no distinction between pathogenic Candida krusei and environmental Pichia kudriavzevii: One species, four names.</title>
        <authorList>
            <person name="Douglass A.P."/>
            <person name="Offei B."/>
            <person name="Braun-Galleani S."/>
            <person name="Coughlan A.Y."/>
            <person name="Martos A."/>
            <person name="Ortiz-Merino R.A."/>
            <person name="Byrne K.P."/>
            <person name="Wolfe K.H."/>
        </authorList>
    </citation>
    <scope>NUCLEOTIDE SEQUENCE [LARGE SCALE GENOMIC DNA]</scope>
    <source>
        <strain evidence="1 4">CBS573</strain>
    </source>
</reference>
<proteinExistence type="predicted"/>
<gene>
    <name evidence="1" type="ORF">C5L36_0C10630</name>
    <name evidence="2" type="ORF">CAS74_001084</name>
</gene>
<name>A0A1Z8JVT4_PICKU</name>
<dbReference type="GeneID" id="40384953"/>
<dbReference type="Proteomes" id="UP000195871">
    <property type="component" value="Unassembled WGS sequence"/>
</dbReference>
<organism evidence="2 3">
    <name type="scientific">Pichia kudriavzevii</name>
    <name type="common">Yeast</name>
    <name type="synonym">Issatchenkia orientalis</name>
    <dbReference type="NCBI Taxonomy" id="4909"/>
    <lineage>
        <taxon>Eukaryota</taxon>
        <taxon>Fungi</taxon>
        <taxon>Dikarya</taxon>
        <taxon>Ascomycota</taxon>
        <taxon>Saccharomycotina</taxon>
        <taxon>Pichiomycetes</taxon>
        <taxon>Pichiales</taxon>
        <taxon>Pichiaceae</taxon>
        <taxon>Pichia</taxon>
    </lineage>
</organism>
<evidence type="ECO:0000313" key="3">
    <source>
        <dbReference type="Proteomes" id="UP000195871"/>
    </source>
</evidence>
<dbReference type="RefSeq" id="XP_029322635.1">
    <property type="nucleotide sequence ID" value="XM_029466775.1"/>
</dbReference>
<dbReference type="EMBL" id="NHMM01000001">
    <property type="protein sequence ID" value="OUT24694.1"/>
    <property type="molecule type" value="Genomic_DNA"/>
</dbReference>
<evidence type="ECO:0000313" key="2">
    <source>
        <dbReference type="EMBL" id="OUT24694.1"/>
    </source>
</evidence>
<dbReference type="Proteomes" id="UP000249293">
    <property type="component" value="Chromosome 3"/>
</dbReference>
<dbReference type="AlphaFoldDB" id="A0A1Z8JVT4"/>
<protein>
    <submittedName>
        <fullName evidence="2">Uncharacterized protein</fullName>
    </submittedName>
</protein>
<accession>A0A1Z8JVT4</accession>